<proteinExistence type="predicted"/>
<protein>
    <submittedName>
        <fullName evidence="2">Uncharacterized protein</fullName>
    </submittedName>
</protein>
<evidence type="ECO:0000256" key="1">
    <source>
        <dbReference type="SAM" id="MobiDB-lite"/>
    </source>
</evidence>
<dbReference type="OrthoDB" id="10345303at2759"/>
<keyword evidence="3" id="KW-1185">Reference proteome</keyword>
<evidence type="ECO:0000313" key="3">
    <source>
        <dbReference type="Proteomes" id="UP000683925"/>
    </source>
</evidence>
<reference evidence="2" key="1">
    <citation type="submission" date="2021-01" db="EMBL/GenBank/DDBJ databases">
        <authorList>
            <consortium name="Genoscope - CEA"/>
            <person name="William W."/>
        </authorList>
    </citation>
    <scope>NUCLEOTIDE SEQUENCE</scope>
</reference>
<evidence type="ECO:0000313" key="2">
    <source>
        <dbReference type="EMBL" id="CAD8158615.1"/>
    </source>
</evidence>
<name>A0A8S1U089_PAROT</name>
<feature type="compositionally biased region" description="Basic residues" evidence="1">
    <location>
        <begin position="1"/>
        <end position="15"/>
    </location>
</feature>
<feature type="region of interest" description="Disordered" evidence="1">
    <location>
        <begin position="1"/>
        <end position="23"/>
    </location>
</feature>
<sequence length="163" mass="19004">MGQTCCKKRQTKKSHQSQSSKMVLGDSHQMILTNSNSFQSQQGLKQYKQLCSLLQLVGSLDQLKQRTRDQIRQLFSQKNNCQIIIQNKVRRELRNQGLIRPPQEDDEYLLIQDKKFNKSIQTQLIIVAETIRTLQQDQEFQLKFPTLCVSFMELADSIQSNDL</sequence>
<dbReference type="EMBL" id="CAJJDP010000035">
    <property type="protein sequence ID" value="CAD8158615.1"/>
    <property type="molecule type" value="Genomic_DNA"/>
</dbReference>
<dbReference type="OMA" id="CCKKRQT"/>
<accession>A0A8S1U089</accession>
<comment type="caution">
    <text evidence="2">The sequence shown here is derived from an EMBL/GenBank/DDBJ whole genome shotgun (WGS) entry which is preliminary data.</text>
</comment>
<gene>
    <name evidence="2" type="ORF">POCTA_138.1.T0350297</name>
</gene>
<dbReference type="Proteomes" id="UP000683925">
    <property type="component" value="Unassembled WGS sequence"/>
</dbReference>
<dbReference type="AlphaFoldDB" id="A0A8S1U089"/>
<organism evidence="2 3">
    <name type="scientific">Paramecium octaurelia</name>
    <dbReference type="NCBI Taxonomy" id="43137"/>
    <lineage>
        <taxon>Eukaryota</taxon>
        <taxon>Sar</taxon>
        <taxon>Alveolata</taxon>
        <taxon>Ciliophora</taxon>
        <taxon>Intramacronucleata</taxon>
        <taxon>Oligohymenophorea</taxon>
        <taxon>Peniculida</taxon>
        <taxon>Parameciidae</taxon>
        <taxon>Paramecium</taxon>
    </lineage>
</organism>